<dbReference type="AlphaFoldDB" id="A0A0A2M6U8"/>
<dbReference type="Proteomes" id="UP000030152">
    <property type="component" value="Unassembled WGS sequence"/>
</dbReference>
<evidence type="ECO:0000313" key="1">
    <source>
        <dbReference type="EMBL" id="KGO88377.1"/>
    </source>
</evidence>
<reference evidence="1 2" key="1">
    <citation type="submission" date="2013-09" db="EMBL/GenBank/DDBJ databases">
        <authorList>
            <person name="Zeng Z."/>
            <person name="Chen C."/>
        </authorList>
    </citation>
    <scope>NUCLEOTIDE SEQUENCE [LARGE SCALE GENOMIC DNA]</scope>
    <source>
        <strain evidence="1 2">WB 3.3-2</strain>
    </source>
</reference>
<sequence length="327" mass="36434">MFYDMDWAITFTTDGQDHDLLTMAECSIICSVDNLADTATIVLPEAVFNEVILKDIESKIKRGSSVVIKLGYDGNLETEFTGFVENITTNDNTLKILCEDALFLFRKSVKDVELKPTSVKRIAQLLVNQVDPSYKVSCDYDINYEKFTIHQATAYDVLRKLQEETKGNIYFDAATKTLHIHPPYVEKGGEAKFSFHHNIESSSLNYKRAIDKKVEVHIKSTSLDGKVKEVVAGVTGGDRITLNVGPMSDADMRKIAQAALLKSNYDGYDGTFDSWLIPVVRPTYTVELIDLDYEFKNGRYYVVAVTTTFGSGGGKRTVTIGIKVGNG</sequence>
<dbReference type="eggNOG" id="COG3500">
    <property type="taxonomic scope" value="Bacteria"/>
</dbReference>
<dbReference type="OrthoDB" id="1065075at2"/>
<evidence type="ECO:0008006" key="3">
    <source>
        <dbReference type="Google" id="ProtNLM"/>
    </source>
</evidence>
<dbReference type="STRING" id="1121895.GCA_000378485_00250"/>
<protein>
    <recommendedName>
        <fullName evidence="3">Phage protein D</fullName>
    </recommendedName>
</protein>
<keyword evidence="2" id="KW-1185">Reference proteome</keyword>
<gene>
    <name evidence="1" type="ORF">Q765_00200</name>
</gene>
<proteinExistence type="predicted"/>
<accession>A0A0A2M6U8</accession>
<dbReference type="RefSeq" id="WP_020211375.1">
    <property type="nucleotide sequence ID" value="NZ_JRLX01000001.1"/>
</dbReference>
<organism evidence="1 2">
    <name type="scientific">Flavobacterium rivuli WB 3.3-2 = DSM 21788</name>
    <dbReference type="NCBI Taxonomy" id="1121895"/>
    <lineage>
        <taxon>Bacteria</taxon>
        <taxon>Pseudomonadati</taxon>
        <taxon>Bacteroidota</taxon>
        <taxon>Flavobacteriia</taxon>
        <taxon>Flavobacteriales</taxon>
        <taxon>Flavobacteriaceae</taxon>
        <taxon>Flavobacterium</taxon>
    </lineage>
</organism>
<comment type="caution">
    <text evidence="1">The sequence shown here is derived from an EMBL/GenBank/DDBJ whole genome shotgun (WGS) entry which is preliminary data.</text>
</comment>
<dbReference type="EMBL" id="JRLX01000001">
    <property type="protein sequence ID" value="KGO88377.1"/>
    <property type="molecule type" value="Genomic_DNA"/>
</dbReference>
<name>A0A0A2M6U8_9FLAO</name>
<evidence type="ECO:0000313" key="2">
    <source>
        <dbReference type="Proteomes" id="UP000030152"/>
    </source>
</evidence>